<dbReference type="Proteomes" id="UP001205105">
    <property type="component" value="Unassembled WGS sequence"/>
</dbReference>
<keyword evidence="2" id="KW-0732">Signal</keyword>
<protein>
    <submittedName>
        <fullName evidence="3">Uncharacterized protein</fullName>
    </submittedName>
</protein>
<evidence type="ECO:0000256" key="2">
    <source>
        <dbReference type="SAM" id="SignalP"/>
    </source>
</evidence>
<feature type="region of interest" description="Disordered" evidence="1">
    <location>
        <begin position="77"/>
        <end position="103"/>
    </location>
</feature>
<evidence type="ECO:0000313" key="4">
    <source>
        <dbReference type="Proteomes" id="UP001205105"/>
    </source>
</evidence>
<keyword evidence="4" id="KW-1185">Reference proteome</keyword>
<gene>
    <name evidence="3" type="ORF">COHA_007980</name>
</gene>
<accession>A0AAD5H222</accession>
<sequence length="870" mass="89620">MLQPARSKAGGRPRPLPPLLLPLLLALLPLSCASVNGSSAAPASSATAPLAPFHSVVSCLPFSLLIRPSSAPAAAANTSRVAESDGGSAAGGGTAPATTPSPAYTLRLDASDANITGAFEYSVSPDGTLHLSLSTPIATNSCASAIVELPADALREVRATMAARFGSGSDGYLVTQLTPFTGDTDNPAVVIEGSPSPFNLPSLKAALYYEGQERIALNGSALVVTPNASLSIEGTAGPLVIASAGICNLRLPSDNAWVPSQPCRITGEPPLAQAGGGAAAFAQRAGPFTQTCHFDRDANTTDGTDVCHANVNTTQFDQLSGLDGAAAAVQPPPGPLAEESLQQLLDHAHQLAPLAAAGDAEAAANLTGEAGQRADPDLLVLLSEIAFSEGGHAGALAACEEVNWGCVTRYGCRNSFQRALALLINHNDTAGIRNALETGAEWGEAMRWCVADFGGVRTPNATALMLAAGLTLAGGYFREAAAAAAVSPYVCKDGLAEGCKQVRGALAEATVLAPRLGYGSSQEVMSNMMAVSDLGWRACIFATAGNAECRANVNATQFDQLSSLDSAAAAVQPLPGPLAEEALQQLLDRAHQLAPLAAVGDAAAAANLTGEAGRRNDPDLLVLLSVGGNWNSELNEWCTFLAVRHWYLASSPTKPGTLHSCFSQEIAFSEGGHAGALAACEEVNWGCSTRFGCRNSFQRALALLINHNDTAGIRNALEMGAEWERSDPQNQGKLSTPPSGWWAPCGANARAARWAHLSVRYCVADFGGVRTPNATALMLAAGLTLAGGYFREAAAAAAAAPYVCKQGPEEGCKQVRRALAEAVMLAPRLRYGSSREVISSAMVSDPGWRACLLAEAPPPMPEGWAVGCST</sequence>
<dbReference type="AlphaFoldDB" id="A0AAD5H222"/>
<feature type="signal peptide" evidence="2">
    <location>
        <begin position="1"/>
        <end position="33"/>
    </location>
</feature>
<evidence type="ECO:0000256" key="1">
    <source>
        <dbReference type="SAM" id="MobiDB-lite"/>
    </source>
</evidence>
<organism evidence="3 4">
    <name type="scientific">Chlorella ohadii</name>
    <dbReference type="NCBI Taxonomy" id="2649997"/>
    <lineage>
        <taxon>Eukaryota</taxon>
        <taxon>Viridiplantae</taxon>
        <taxon>Chlorophyta</taxon>
        <taxon>core chlorophytes</taxon>
        <taxon>Trebouxiophyceae</taxon>
        <taxon>Chlorellales</taxon>
        <taxon>Chlorellaceae</taxon>
        <taxon>Chlorella clade</taxon>
        <taxon>Chlorella</taxon>
    </lineage>
</organism>
<evidence type="ECO:0000313" key="3">
    <source>
        <dbReference type="EMBL" id="KAI7838233.1"/>
    </source>
</evidence>
<dbReference type="EMBL" id="JADXDR010000132">
    <property type="protein sequence ID" value="KAI7838233.1"/>
    <property type="molecule type" value="Genomic_DNA"/>
</dbReference>
<name>A0AAD5H222_9CHLO</name>
<proteinExistence type="predicted"/>
<comment type="caution">
    <text evidence="3">The sequence shown here is derived from an EMBL/GenBank/DDBJ whole genome shotgun (WGS) entry which is preliminary data.</text>
</comment>
<reference evidence="3" key="1">
    <citation type="submission" date="2020-11" db="EMBL/GenBank/DDBJ databases">
        <title>Chlorella ohadii genome sequencing and assembly.</title>
        <authorList>
            <person name="Murik O."/>
            <person name="Treves H."/>
            <person name="Kedem I."/>
            <person name="Shotland Y."/>
            <person name="Kaplan A."/>
        </authorList>
    </citation>
    <scope>NUCLEOTIDE SEQUENCE</scope>
    <source>
        <strain evidence="3">1</strain>
    </source>
</reference>
<feature type="chain" id="PRO_5041990484" evidence="2">
    <location>
        <begin position="34"/>
        <end position="870"/>
    </location>
</feature>